<name>A0A1D1V3M8_RAMVA</name>
<comment type="caution">
    <text evidence="2">The sequence shown here is derived from an EMBL/GenBank/DDBJ whole genome shotgun (WGS) entry which is preliminary data.</text>
</comment>
<evidence type="ECO:0000256" key="1">
    <source>
        <dbReference type="SAM" id="MobiDB-lite"/>
    </source>
</evidence>
<feature type="compositionally biased region" description="Basic residues" evidence="1">
    <location>
        <begin position="165"/>
        <end position="176"/>
    </location>
</feature>
<dbReference type="EMBL" id="BDGG01000003">
    <property type="protein sequence ID" value="GAU95500.1"/>
    <property type="molecule type" value="Genomic_DNA"/>
</dbReference>
<feature type="compositionally biased region" description="Basic and acidic residues" evidence="1">
    <location>
        <begin position="372"/>
        <end position="397"/>
    </location>
</feature>
<keyword evidence="3" id="KW-1185">Reference proteome</keyword>
<reference evidence="2 3" key="1">
    <citation type="journal article" date="2016" name="Nat. Commun.">
        <title>Extremotolerant tardigrade genome and improved radiotolerance of human cultured cells by tardigrade-unique protein.</title>
        <authorList>
            <person name="Hashimoto T."/>
            <person name="Horikawa D.D."/>
            <person name="Saito Y."/>
            <person name="Kuwahara H."/>
            <person name="Kozuka-Hata H."/>
            <person name="Shin-I T."/>
            <person name="Minakuchi Y."/>
            <person name="Ohishi K."/>
            <person name="Motoyama A."/>
            <person name="Aizu T."/>
            <person name="Enomoto A."/>
            <person name="Kondo K."/>
            <person name="Tanaka S."/>
            <person name="Hara Y."/>
            <person name="Koshikawa S."/>
            <person name="Sagara H."/>
            <person name="Miura T."/>
            <person name="Yokobori S."/>
            <person name="Miyagawa K."/>
            <person name="Suzuki Y."/>
            <person name="Kubo T."/>
            <person name="Oyama M."/>
            <person name="Kohara Y."/>
            <person name="Fujiyama A."/>
            <person name="Arakawa K."/>
            <person name="Katayama T."/>
            <person name="Toyoda A."/>
            <person name="Kunieda T."/>
        </authorList>
    </citation>
    <scope>NUCLEOTIDE SEQUENCE [LARGE SCALE GENOMIC DNA]</scope>
    <source>
        <strain evidence="2 3">YOKOZUNA-1</strain>
    </source>
</reference>
<protein>
    <submittedName>
        <fullName evidence="2">Uncharacterized protein</fullName>
    </submittedName>
</protein>
<feature type="compositionally biased region" description="Basic and acidic residues" evidence="1">
    <location>
        <begin position="127"/>
        <end position="148"/>
    </location>
</feature>
<gene>
    <name evidence="2" type="primary">RvY_07107-1</name>
    <name evidence="2" type="synonym">RvY_07107.1</name>
    <name evidence="2" type="ORF">RvY_07107</name>
</gene>
<organism evidence="2 3">
    <name type="scientific">Ramazzottius varieornatus</name>
    <name type="common">Water bear</name>
    <name type="synonym">Tardigrade</name>
    <dbReference type="NCBI Taxonomy" id="947166"/>
    <lineage>
        <taxon>Eukaryota</taxon>
        <taxon>Metazoa</taxon>
        <taxon>Ecdysozoa</taxon>
        <taxon>Tardigrada</taxon>
        <taxon>Eutardigrada</taxon>
        <taxon>Parachela</taxon>
        <taxon>Hypsibioidea</taxon>
        <taxon>Ramazzottiidae</taxon>
        <taxon>Ramazzottius</taxon>
    </lineage>
</organism>
<dbReference type="Proteomes" id="UP000186922">
    <property type="component" value="Unassembled WGS sequence"/>
</dbReference>
<feature type="compositionally biased region" description="Basic and acidic residues" evidence="1">
    <location>
        <begin position="309"/>
        <end position="334"/>
    </location>
</feature>
<feature type="compositionally biased region" description="Basic and acidic residues" evidence="1">
    <location>
        <begin position="279"/>
        <end position="302"/>
    </location>
</feature>
<feature type="region of interest" description="Disordered" evidence="1">
    <location>
        <begin position="1"/>
        <end position="417"/>
    </location>
</feature>
<evidence type="ECO:0000313" key="2">
    <source>
        <dbReference type="EMBL" id="GAU95500.1"/>
    </source>
</evidence>
<feature type="compositionally biased region" description="Polar residues" evidence="1">
    <location>
        <begin position="68"/>
        <end position="80"/>
    </location>
</feature>
<evidence type="ECO:0000313" key="3">
    <source>
        <dbReference type="Proteomes" id="UP000186922"/>
    </source>
</evidence>
<sequence length="611" mass="66058">MSTEADSQVEPASAPTPAVKSTTSQPAPQSTPSVTANTPSSPQLSPNPTPSHSQEIAVGHTPDKSKSHSTANKPTSSSGNPAAKPKPISAVRSPSAPSKKSTDNRPAAGLPSPAKGKSSAQPVSPSKEGKDRPKKDGDEKDKSADPVKPKQPFYSTVNATTAHIPPRHPSQRHKSKNPTVDPPVPDASAAPADQTDKTKSNAVGSAGSSRDKKATSGLAAAREPADKAATASATKDAKGQKGAADSAREGQKPDDQPADDVKMTRSRTWDSKPAKRPKEKPANKEAKKTATPHATKDAKGQKPDGQLEDEVKVTRSKTWDDKPAKRPKEKEKPAGNDTAARSAVGDSKGQKRSAKQSFPRPVVIGPDGQPVEDAKLTRSKTWDEKPAKRPKVKEKPNGAEAPPESGPQPGPHTVDSVNEAGRYKEYNQVQDPMKNHEAFLDTHYARINKIHKNYGAGTNSAFFSLPSHPQQVHRSVEKNVISVDCSCPKSFGKYRSKFEVIRRWNNINIGRQNYKFFEMLSTAKSHYDNVKCMASYEKMRHAMEHKVKNSKMIARNRRVRLGARLAHPSVTFPKDVVRKVRNGLNGPDMISQQKKLSSTVPSWRTVHGKGK</sequence>
<dbReference type="AlphaFoldDB" id="A0A1D1V3M8"/>
<proteinExistence type="predicted"/>
<feature type="compositionally biased region" description="Polar residues" evidence="1">
    <location>
        <begin position="19"/>
        <end position="54"/>
    </location>
</feature>
<accession>A0A1D1V3M8</accession>
<feature type="compositionally biased region" description="Basic and acidic residues" evidence="1">
    <location>
        <begin position="246"/>
        <end position="273"/>
    </location>
</feature>